<dbReference type="HOGENOM" id="CLU_2012501_0_0_5"/>
<evidence type="ECO:0000313" key="1">
    <source>
        <dbReference type="EMBL" id="EAQ14305.1"/>
    </source>
</evidence>
<proteinExistence type="predicted"/>
<sequence length="123" mass="13658">MTARADFLTRLARLPSTDYFDAFFAESVEHGGRFELGASKTIELHDVSVNHATTEGAMIAWVRAARAKEMEPDLIWAEVILKDPQAFGCERRKAARLILIHCRDAALRIMAQAELGRLSGEAS</sequence>
<accession>A3VBH2</accession>
<gene>
    <name evidence="1" type="ORF">RB2654_16586</name>
</gene>
<dbReference type="EMBL" id="AAMT01000002">
    <property type="protein sequence ID" value="EAQ14305.1"/>
    <property type="molecule type" value="Genomic_DNA"/>
</dbReference>
<organism evidence="1 2">
    <name type="scientific">Maritimibacter alkaliphilus HTCC2654</name>
    <dbReference type="NCBI Taxonomy" id="314271"/>
    <lineage>
        <taxon>Bacteria</taxon>
        <taxon>Pseudomonadati</taxon>
        <taxon>Pseudomonadota</taxon>
        <taxon>Alphaproteobacteria</taxon>
        <taxon>Rhodobacterales</taxon>
        <taxon>Roseobacteraceae</taxon>
        <taxon>Maritimibacter</taxon>
    </lineage>
</organism>
<name>A3VBH2_9RHOB</name>
<comment type="caution">
    <text evidence="1">The sequence shown here is derived from an EMBL/GenBank/DDBJ whole genome shotgun (WGS) entry which is preliminary data.</text>
</comment>
<dbReference type="AlphaFoldDB" id="A3VBH2"/>
<dbReference type="RefSeq" id="WP_008333639.1">
    <property type="nucleotide sequence ID" value="NZ_CH902578.1"/>
</dbReference>
<dbReference type="Proteomes" id="UP000002931">
    <property type="component" value="Unassembled WGS sequence"/>
</dbReference>
<evidence type="ECO:0000313" key="2">
    <source>
        <dbReference type="Proteomes" id="UP000002931"/>
    </source>
</evidence>
<reference evidence="1 2" key="1">
    <citation type="journal article" date="2010" name="J. Bacteriol.">
        <title>Genome sequences of Pelagibaca bermudensis HTCC2601T and Maritimibacter alkaliphilus HTCC2654T, the type strains of two marine Roseobacter genera.</title>
        <authorList>
            <person name="Thrash J.C."/>
            <person name="Cho J.C."/>
            <person name="Ferriera S."/>
            <person name="Johnson J."/>
            <person name="Vergin K.L."/>
            <person name="Giovannoni S.J."/>
        </authorList>
    </citation>
    <scope>NUCLEOTIDE SEQUENCE [LARGE SCALE GENOMIC DNA]</scope>
    <source>
        <strain evidence="1 2">HTCC2654</strain>
    </source>
</reference>
<protein>
    <submittedName>
        <fullName evidence="1">Uncharacterized protein</fullName>
    </submittedName>
</protein>
<keyword evidence="2" id="KW-1185">Reference proteome</keyword>